<evidence type="ECO:0000259" key="2">
    <source>
        <dbReference type="Pfam" id="PF04773"/>
    </source>
</evidence>
<dbReference type="FunFam" id="2.60.120.1440:FF:000001">
    <property type="entry name" value="Putative anti-sigma factor"/>
    <property type="match status" value="1"/>
</dbReference>
<dbReference type="InterPro" id="IPR032508">
    <property type="entry name" value="FecR_C"/>
</dbReference>
<dbReference type="InterPro" id="IPR006860">
    <property type="entry name" value="FecR"/>
</dbReference>
<reference evidence="6 7" key="1">
    <citation type="submission" date="2018-08" db="EMBL/GenBank/DDBJ databases">
        <title>A genome reference for cultivated species of the human gut microbiota.</title>
        <authorList>
            <person name="Zou Y."/>
            <person name="Xue W."/>
            <person name="Luo G."/>
        </authorList>
    </citation>
    <scope>NUCLEOTIDE SEQUENCE [LARGE SCALE GENOMIC DNA]</scope>
    <source>
        <strain evidence="4 6">AF19-10AC</strain>
        <strain evidence="5 7">AF31-23</strain>
    </source>
</reference>
<evidence type="ECO:0000313" key="4">
    <source>
        <dbReference type="EMBL" id="RGT43975.1"/>
    </source>
</evidence>
<dbReference type="Gene3D" id="3.55.50.30">
    <property type="match status" value="1"/>
</dbReference>
<dbReference type="InterPro" id="IPR012373">
    <property type="entry name" value="Ferrdict_sens_TM"/>
</dbReference>
<evidence type="ECO:0000313" key="7">
    <source>
        <dbReference type="Proteomes" id="UP000286003"/>
    </source>
</evidence>
<evidence type="ECO:0000313" key="6">
    <source>
        <dbReference type="Proteomes" id="UP000284772"/>
    </source>
</evidence>
<proteinExistence type="predicted"/>
<evidence type="ECO:0000313" key="5">
    <source>
        <dbReference type="EMBL" id="RHN06256.1"/>
    </source>
</evidence>
<dbReference type="AlphaFoldDB" id="A0A3E4KWR2"/>
<evidence type="ECO:0000259" key="3">
    <source>
        <dbReference type="Pfam" id="PF16344"/>
    </source>
</evidence>
<evidence type="ECO:0000256" key="1">
    <source>
        <dbReference type="SAM" id="Phobius"/>
    </source>
</evidence>
<sequence>MDDKLLQLYFEGRTTDEQSRLITEWLDADEVNMKHYQQLCRLYEISFWHEVPEVITNSVLKKVKFRHIWQKAIEVAAIFILGFILHYWIHLPFVDTEEDIAMQTIYVPAGQNAQLTLADGSQVWLNAGSTLNFPTRFAKGKRKVSLNGEGFFEVKANKDKPFIVSTSNYDIKALGTSFNVRAYKQSKDFEAALLTGKVEITDHATNQKLSLTPDNRAILENKKLVVTPMQHIDYFLWRKGILYFDESLMEVLKKLKLYFDVNIQINNKFIIQNKIHSTAKFRTRDGLYHILDVLQLTHHFTYQKDDEKNLIIIN</sequence>
<keyword evidence="1" id="KW-0812">Transmembrane</keyword>
<keyword evidence="1" id="KW-1133">Transmembrane helix</keyword>
<dbReference type="PANTHER" id="PTHR30273:SF2">
    <property type="entry name" value="PROTEIN FECR"/>
    <property type="match status" value="1"/>
</dbReference>
<dbReference type="EMBL" id="QRWT01000053">
    <property type="protein sequence ID" value="RGT43975.1"/>
    <property type="molecule type" value="Genomic_DNA"/>
</dbReference>
<name>A0A3E4KWR2_9BACE</name>
<dbReference type="EMBL" id="QRQM01000013">
    <property type="protein sequence ID" value="RHN06256.1"/>
    <property type="molecule type" value="Genomic_DNA"/>
</dbReference>
<dbReference type="Gene3D" id="2.60.120.1440">
    <property type="match status" value="1"/>
</dbReference>
<dbReference type="Pfam" id="PF04773">
    <property type="entry name" value="FecR"/>
    <property type="match status" value="1"/>
</dbReference>
<dbReference type="Proteomes" id="UP000284772">
    <property type="component" value="Unassembled WGS sequence"/>
</dbReference>
<protein>
    <submittedName>
        <fullName evidence="4">DUF4974 domain-containing protein</fullName>
    </submittedName>
</protein>
<organism evidence="4 6">
    <name type="scientific">Bacteroides intestinalis</name>
    <dbReference type="NCBI Taxonomy" id="329854"/>
    <lineage>
        <taxon>Bacteria</taxon>
        <taxon>Pseudomonadati</taxon>
        <taxon>Bacteroidota</taxon>
        <taxon>Bacteroidia</taxon>
        <taxon>Bacteroidales</taxon>
        <taxon>Bacteroidaceae</taxon>
        <taxon>Bacteroides</taxon>
    </lineage>
</organism>
<dbReference type="PANTHER" id="PTHR30273">
    <property type="entry name" value="PERIPLASMIC SIGNAL SENSOR AND SIGMA FACTOR ACTIVATOR FECR-RELATED"/>
    <property type="match status" value="1"/>
</dbReference>
<keyword evidence="1" id="KW-0472">Membrane</keyword>
<dbReference type="PIRSF" id="PIRSF018266">
    <property type="entry name" value="FecR"/>
    <property type="match status" value="1"/>
</dbReference>
<dbReference type="RefSeq" id="WP_115503101.1">
    <property type="nucleotide sequence ID" value="NZ_CABMMK010000005.1"/>
</dbReference>
<dbReference type="GO" id="GO:0016989">
    <property type="term" value="F:sigma factor antagonist activity"/>
    <property type="evidence" value="ECO:0007669"/>
    <property type="project" value="TreeGrafter"/>
</dbReference>
<dbReference type="Pfam" id="PF16344">
    <property type="entry name" value="FecR_C"/>
    <property type="match status" value="1"/>
</dbReference>
<feature type="domain" description="FecR protein" evidence="2">
    <location>
        <begin position="104"/>
        <end position="199"/>
    </location>
</feature>
<comment type="caution">
    <text evidence="4">The sequence shown here is derived from an EMBL/GenBank/DDBJ whole genome shotgun (WGS) entry which is preliminary data.</text>
</comment>
<dbReference type="Proteomes" id="UP000286003">
    <property type="component" value="Unassembled WGS sequence"/>
</dbReference>
<feature type="transmembrane region" description="Helical" evidence="1">
    <location>
        <begin position="72"/>
        <end position="89"/>
    </location>
</feature>
<gene>
    <name evidence="4" type="ORF">DWX27_23605</name>
    <name evidence="5" type="ORF">DWZ32_12850</name>
</gene>
<feature type="domain" description="Protein FecR C-terminal" evidence="3">
    <location>
        <begin position="245"/>
        <end position="311"/>
    </location>
</feature>
<accession>A0A3E4KWR2</accession>